<evidence type="ECO:0000256" key="4">
    <source>
        <dbReference type="ARBA" id="ARBA00031552"/>
    </source>
</evidence>
<dbReference type="InterPro" id="IPR035959">
    <property type="entry name" value="RutC-like_sf"/>
</dbReference>
<comment type="caution">
    <text evidence="8">The sequence shown here is derived from an EMBL/GenBank/DDBJ whole genome shotgun (WGS) entry which is preliminary data.</text>
</comment>
<organism evidence="8 9">
    <name type="scientific">Patellaria atrata CBS 101060</name>
    <dbReference type="NCBI Taxonomy" id="1346257"/>
    <lineage>
        <taxon>Eukaryota</taxon>
        <taxon>Fungi</taxon>
        <taxon>Dikarya</taxon>
        <taxon>Ascomycota</taxon>
        <taxon>Pezizomycotina</taxon>
        <taxon>Dothideomycetes</taxon>
        <taxon>Dothideomycetes incertae sedis</taxon>
        <taxon>Patellariales</taxon>
        <taxon>Patellariaceae</taxon>
        <taxon>Patellaria</taxon>
    </lineage>
</organism>
<feature type="compositionally biased region" description="Basic and acidic residues" evidence="6">
    <location>
        <begin position="601"/>
        <end position="613"/>
    </location>
</feature>
<evidence type="ECO:0000256" key="5">
    <source>
        <dbReference type="ARBA" id="ARBA00048108"/>
    </source>
</evidence>
<evidence type="ECO:0000256" key="6">
    <source>
        <dbReference type="SAM" id="MobiDB-lite"/>
    </source>
</evidence>
<evidence type="ECO:0000313" key="9">
    <source>
        <dbReference type="Proteomes" id="UP000799429"/>
    </source>
</evidence>
<dbReference type="NCBIfam" id="TIGR00290">
    <property type="entry name" value="MJ0570_dom"/>
    <property type="match status" value="1"/>
</dbReference>
<dbReference type="EMBL" id="MU006089">
    <property type="protein sequence ID" value="KAF2842812.1"/>
    <property type="molecule type" value="Genomic_DNA"/>
</dbReference>
<evidence type="ECO:0000256" key="3">
    <source>
        <dbReference type="ARBA" id="ARBA00029814"/>
    </source>
</evidence>
<dbReference type="Gene3D" id="3.30.1330.40">
    <property type="entry name" value="RutC-like"/>
    <property type="match status" value="2"/>
</dbReference>
<sequence>MSSDRLNVIALISGGKDSFFSILHVLANGHRVVALANLHPSDTENEDTNSFMYQTVGHTVIPLYERALALPLFRQPIAGSAVNTSSTYALEGEGDETEDLIPLLRRIREAVPEANSVSTGAILSTYQRTRVESVAVRMGLVPLSYLWQFPYLPPYRETSLLGDMRAVGQEARIVKVCSGGLDEECLWSDVGDVRTVRRLRRGMRRFRSEVGAVLGEGGEFETLALKGPRPLWKGVIEVGEKEVVKEEGGSSFVKLRDVKVVELGDKEDIEEDRLEKLRIPDFLDVEFKTVLSNLSTSTKDDQPIQSNEISTEVFKPTPIPIHNTHSIHETPSTLHISNMISSQPLSTDPPEPTVQQLHSIFHALRGHLTRYNLNPTSIVSSLVLLRSMSDFAPLNPIYASFFPTLNPAARITIATGTSLPPGINIALSVIVDKGPAERRRILHVQSRSYWAPANIGPYSQAVGVPVTPHLNTPNRIQALNDDDDDEDIELKTEPAEIVHIAGQIPLVPATMTPVSSSLPIPETGALETQAALALQHLFRIGRAIGVDGFGCAIAFLSACGVGDSRRRAGVVGSVWRGIHAVTYEGQHGRRADEGEDGGKEEDDKRRTSRKEISDPSSPTGPD</sequence>
<dbReference type="InterPro" id="IPR030662">
    <property type="entry name" value="DPH6/MJ0570"/>
</dbReference>
<dbReference type="Pfam" id="PF01902">
    <property type="entry name" value="Diphthami_syn_2"/>
    <property type="match status" value="1"/>
</dbReference>
<dbReference type="OrthoDB" id="686384at2759"/>
<dbReference type="CDD" id="cd06155">
    <property type="entry name" value="eu_AANH_C_1"/>
    <property type="match status" value="1"/>
</dbReference>
<dbReference type="GO" id="GO:0017183">
    <property type="term" value="P:protein histidyl modification to diphthamide"/>
    <property type="evidence" value="ECO:0007669"/>
    <property type="project" value="TreeGrafter"/>
</dbReference>
<dbReference type="GO" id="GO:0016787">
    <property type="term" value="F:hydrolase activity"/>
    <property type="evidence" value="ECO:0007669"/>
    <property type="project" value="UniProtKB-KW"/>
</dbReference>
<name>A0A9P4SJ91_9PEZI</name>
<gene>
    <name evidence="8" type="ORF">M501DRAFT_1005547</name>
</gene>
<dbReference type="InterPro" id="IPR002761">
    <property type="entry name" value="Diphthami_syn_dom"/>
</dbReference>
<keyword evidence="9" id="KW-1185">Reference proteome</keyword>
<accession>A0A9P4SJ91</accession>
<evidence type="ECO:0000313" key="8">
    <source>
        <dbReference type="EMBL" id="KAF2842812.1"/>
    </source>
</evidence>
<dbReference type="Gene3D" id="3.90.1490.10">
    <property type="entry name" value="putative n-type atp pyrophosphatase, domain 2"/>
    <property type="match status" value="1"/>
</dbReference>
<dbReference type="AlphaFoldDB" id="A0A9P4SJ91"/>
<dbReference type="GO" id="GO:0017178">
    <property type="term" value="F:diphthine-ammonia ligase activity"/>
    <property type="evidence" value="ECO:0007669"/>
    <property type="project" value="UniProtKB-EC"/>
</dbReference>
<dbReference type="Proteomes" id="UP000799429">
    <property type="component" value="Unassembled WGS sequence"/>
</dbReference>
<evidence type="ECO:0000256" key="1">
    <source>
        <dbReference type="ARBA" id="ARBA00012089"/>
    </source>
</evidence>
<dbReference type="EC" id="6.3.1.14" evidence="1"/>
<protein>
    <recommendedName>
        <fullName evidence="2">Diphthine--ammonia ligase</fullName>
        <ecNumber evidence="1">6.3.1.14</ecNumber>
    </recommendedName>
    <alternativeName>
        <fullName evidence="3">Diphthamide synthase</fullName>
    </alternativeName>
    <alternativeName>
        <fullName evidence="4">Diphthamide synthetase</fullName>
    </alternativeName>
</protein>
<proteinExistence type="predicted"/>
<feature type="region of interest" description="Disordered" evidence="6">
    <location>
        <begin position="585"/>
        <end position="622"/>
    </location>
</feature>
<dbReference type="FunFam" id="3.40.50.620:FF:000145">
    <property type="entry name" value="ATP-binding domain containing protein"/>
    <property type="match status" value="1"/>
</dbReference>
<comment type="catalytic activity">
    <reaction evidence="5">
        <text>diphthine-[translation elongation factor 2] + NH4(+) + ATP = diphthamide-[translation elongation factor 2] + AMP + diphosphate + H(+)</text>
        <dbReference type="Rhea" id="RHEA:19753"/>
        <dbReference type="Rhea" id="RHEA-COMP:10172"/>
        <dbReference type="Rhea" id="RHEA-COMP:10174"/>
        <dbReference type="ChEBI" id="CHEBI:15378"/>
        <dbReference type="ChEBI" id="CHEBI:16692"/>
        <dbReference type="ChEBI" id="CHEBI:28938"/>
        <dbReference type="ChEBI" id="CHEBI:30616"/>
        <dbReference type="ChEBI" id="CHEBI:33019"/>
        <dbReference type="ChEBI" id="CHEBI:82696"/>
        <dbReference type="ChEBI" id="CHEBI:456215"/>
        <dbReference type="EC" id="6.3.1.14"/>
    </reaction>
</comment>
<dbReference type="SUPFAM" id="SSF55298">
    <property type="entry name" value="YjgF-like"/>
    <property type="match status" value="2"/>
</dbReference>
<evidence type="ECO:0000256" key="2">
    <source>
        <dbReference type="ARBA" id="ARBA00018426"/>
    </source>
</evidence>
<keyword evidence="8" id="KW-0378">Hydrolase</keyword>
<reference evidence="8" key="1">
    <citation type="journal article" date="2020" name="Stud. Mycol.">
        <title>101 Dothideomycetes genomes: a test case for predicting lifestyles and emergence of pathogens.</title>
        <authorList>
            <person name="Haridas S."/>
            <person name="Albert R."/>
            <person name="Binder M."/>
            <person name="Bloem J."/>
            <person name="Labutti K."/>
            <person name="Salamov A."/>
            <person name="Andreopoulos B."/>
            <person name="Baker S."/>
            <person name="Barry K."/>
            <person name="Bills G."/>
            <person name="Bluhm B."/>
            <person name="Cannon C."/>
            <person name="Castanera R."/>
            <person name="Culley D."/>
            <person name="Daum C."/>
            <person name="Ezra D."/>
            <person name="Gonzalez J."/>
            <person name="Henrissat B."/>
            <person name="Kuo A."/>
            <person name="Liang C."/>
            <person name="Lipzen A."/>
            <person name="Lutzoni F."/>
            <person name="Magnuson J."/>
            <person name="Mondo S."/>
            <person name="Nolan M."/>
            <person name="Ohm R."/>
            <person name="Pangilinan J."/>
            <person name="Park H.-J."/>
            <person name="Ramirez L."/>
            <person name="Alfaro M."/>
            <person name="Sun H."/>
            <person name="Tritt A."/>
            <person name="Yoshinaga Y."/>
            <person name="Zwiers L.-H."/>
            <person name="Turgeon B."/>
            <person name="Goodwin S."/>
            <person name="Spatafora J."/>
            <person name="Crous P."/>
            <person name="Grigoriev I."/>
        </authorList>
    </citation>
    <scope>NUCLEOTIDE SEQUENCE</scope>
    <source>
        <strain evidence="8">CBS 101060</strain>
    </source>
</reference>
<dbReference type="Gene3D" id="3.40.50.620">
    <property type="entry name" value="HUPs"/>
    <property type="match status" value="1"/>
</dbReference>
<dbReference type="SUPFAM" id="SSF52402">
    <property type="entry name" value="Adenine nucleotide alpha hydrolases-like"/>
    <property type="match status" value="1"/>
</dbReference>
<dbReference type="InterPro" id="IPR014729">
    <property type="entry name" value="Rossmann-like_a/b/a_fold"/>
</dbReference>
<dbReference type="CDD" id="cd01994">
    <property type="entry name" value="AANH_PF0828-like"/>
    <property type="match status" value="1"/>
</dbReference>
<dbReference type="PANTHER" id="PTHR12196:SF2">
    <property type="entry name" value="DIPHTHINE--AMMONIA LIGASE"/>
    <property type="match status" value="1"/>
</dbReference>
<dbReference type="PANTHER" id="PTHR12196">
    <property type="entry name" value="DOMAIN OF UNKNOWN FUNCTION 71 DUF71 -CONTAINING PROTEIN"/>
    <property type="match status" value="1"/>
</dbReference>
<feature type="domain" description="Diphthamide synthase" evidence="7">
    <location>
        <begin position="7"/>
        <end position="246"/>
    </location>
</feature>
<evidence type="ECO:0000259" key="7">
    <source>
        <dbReference type="Pfam" id="PF01902"/>
    </source>
</evidence>